<evidence type="ECO:0000313" key="2">
    <source>
        <dbReference type="EMBL" id="OHA60142.1"/>
    </source>
</evidence>
<dbReference type="PANTHER" id="PTHR21666:SF270">
    <property type="entry name" value="MUREIN HYDROLASE ACTIVATOR ENVC"/>
    <property type="match status" value="1"/>
</dbReference>
<gene>
    <name evidence="2" type="ORF">A2589_00480</name>
</gene>
<dbReference type="InterPro" id="IPR050570">
    <property type="entry name" value="Cell_wall_metabolism_enzyme"/>
</dbReference>
<protein>
    <recommendedName>
        <fullName evidence="1">LysM domain-containing protein</fullName>
    </recommendedName>
</protein>
<dbReference type="Pfam" id="PF01551">
    <property type="entry name" value="Peptidase_M23"/>
    <property type="match status" value="1"/>
</dbReference>
<name>A0A1G2QJH6_9BACT</name>
<dbReference type="Gene3D" id="2.70.70.10">
    <property type="entry name" value="Glucose Permease (Domain IIA)"/>
    <property type="match status" value="1"/>
</dbReference>
<dbReference type="AlphaFoldDB" id="A0A1G2QJH6"/>
<reference evidence="2 3" key="1">
    <citation type="journal article" date="2016" name="Nat. Commun.">
        <title>Thousands of microbial genomes shed light on interconnected biogeochemical processes in an aquifer system.</title>
        <authorList>
            <person name="Anantharaman K."/>
            <person name="Brown C.T."/>
            <person name="Hug L.A."/>
            <person name="Sharon I."/>
            <person name="Castelle C.J."/>
            <person name="Probst A.J."/>
            <person name="Thomas B.C."/>
            <person name="Singh A."/>
            <person name="Wilkins M.J."/>
            <person name="Karaoz U."/>
            <person name="Brodie E.L."/>
            <person name="Williams K.H."/>
            <person name="Hubbard S.S."/>
            <person name="Banfield J.F."/>
        </authorList>
    </citation>
    <scope>NUCLEOTIDE SEQUENCE [LARGE SCALE GENOMIC DNA]</scope>
</reference>
<sequence length="349" mass="36133">MSPRLILGFLAVILIFTTYHTAHAGVFSALGSKLSGETPFYVLNQAVGANSQKLALLEPEATLASSARGGLDPQIEDGVALAPVEGFEGSAQATAIIPPNDQISVYVVKEGDSLSQVAEMFGVSVNTIMWANNIKKSTSISEGDVLVILPITGVRHIVKAGETIAKIAKLYSADTTEVANYNALAEGTTLKAGDEIIVPHGVIPAPKAPTKKALVKSKDGSSPSTASKYANLPDSSGYFIQPLVGGRKTQGIHGNNAVDLAASLGTELRAAAAGKVIIARTGGWNGGYGNYVVISHDNGSQTLYAHMLDVVVSPGQAVAQGQSIGHLGSSGNSTGPHVHFEIRGVRNPF</sequence>
<dbReference type="SMART" id="SM00257">
    <property type="entry name" value="LysM"/>
    <property type="match status" value="2"/>
</dbReference>
<dbReference type="Gene3D" id="3.10.350.10">
    <property type="entry name" value="LysM domain"/>
    <property type="match status" value="2"/>
</dbReference>
<dbReference type="CDD" id="cd12797">
    <property type="entry name" value="M23_peptidase"/>
    <property type="match status" value="1"/>
</dbReference>
<proteinExistence type="predicted"/>
<dbReference type="Proteomes" id="UP000177838">
    <property type="component" value="Unassembled WGS sequence"/>
</dbReference>
<organism evidence="2 3">
    <name type="scientific">Candidatus Vogelbacteria bacterium RIFOXYD1_FULL_46_19</name>
    <dbReference type="NCBI Taxonomy" id="1802439"/>
    <lineage>
        <taxon>Bacteria</taxon>
        <taxon>Candidatus Vogeliibacteriota</taxon>
    </lineage>
</organism>
<dbReference type="SUPFAM" id="SSF51261">
    <property type="entry name" value="Duplicated hybrid motif"/>
    <property type="match status" value="1"/>
</dbReference>
<dbReference type="PROSITE" id="PS51782">
    <property type="entry name" value="LYSM"/>
    <property type="match status" value="2"/>
</dbReference>
<dbReference type="CDD" id="cd00118">
    <property type="entry name" value="LysM"/>
    <property type="match status" value="2"/>
</dbReference>
<feature type="domain" description="LysM" evidence="1">
    <location>
        <begin position="154"/>
        <end position="198"/>
    </location>
</feature>
<accession>A0A1G2QJH6</accession>
<dbReference type="STRING" id="1802439.A2589_00480"/>
<comment type="caution">
    <text evidence="2">The sequence shown here is derived from an EMBL/GenBank/DDBJ whole genome shotgun (WGS) entry which is preliminary data.</text>
</comment>
<evidence type="ECO:0000313" key="3">
    <source>
        <dbReference type="Proteomes" id="UP000177838"/>
    </source>
</evidence>
<dbReference type="GO" id="GO:0004222">
    <property type="term" value="F:metalloendopeptidase activity"/>
    <property type="evidence" value="ECO:0007669"/>
    <property type="project" value="TreeGrafter"/>
</dbReference>
<dbReference type="EMBL" id="MHTK01000002">
    <property type="protein sequence ID" value="OHA60142.1"/>
    <property type="molecule type" value="Genomic_DNA"/>
</dbReference>
<dbReference type="PANTHER" id="PTHR21666">
    <property type="entry name" value="PEPTIDASE-RELATED"/>
    <property type="match status" value="1"/>
</dbReference>
<dbReference type="InterPro" id="IPR036779">
    <property type="entry name" value="LysM_dom_sf"/>
</dbReference>
<feature type="domain" description="LysM" evidence="1">
    <location>
        <begin position="104"/>
        <end position="148"/>
    </location>
</feature>
<dbReference type="InterPro" id="IPR016047">
    <property type="entry name" value="M23ase_b-sheet_dom"/>
</dbReference>
<dbReference type="InterPro" id="IPR011055">
    <property type="entry name" value="Dup_hybrid_motif"/>
</dbReference>
<dbReference type="InterPro" id="IPR018392">
    <property type="entry name" value="LysM"/>
</dbReference>
<evidence type="ECO:0000259" key="1">
    <source>
        <dbReference type="PROSITE" id="PS51782"/>
    </source>
</evidence>
<dbReference type="Pfam" id="PF01476">
    <property type="entry name" value="LysM"/>
    <property type="match status" value="2"/>
</dbReference>